<dbReference type="Gene3D" id="2.120.10.30">
    <property type="entry name" value="TolB, C-terminal domain"/>
    <property type="match status" value="2"/>
</dbReference>
<dbReference type="InterPro" id="IPR011042">
    <property type="entry name" value="6-blade_b-propeller_TolB-like"/>
</dbReference>
<evidence type="ECO:0000313" key="2">
    <source>
        <dbReference type="EMBL" id="MCF2947872.1"/>
    </source>
</evidence>
<dbReference type="PANTHER" id="PTHR24104">
    <property type="entry name" value="E3 UBIQUITIN-PROTEIN LIGASE NHLRC1-RELATED"/>
    <property type="match status" value="1"/>
</dbReference>
<dbReference type="InterPro" id="IPR050952">
    <property type="entry name" value="TRIM-NHL_E3_ligases"/>
</dbReference>
<accession>A0ABS9D783</accession>
<keyword evidence="1" id="KW-0732">Signal</keyword>
<dbReference type="Proteomes" id="UP001521137">
    <property type="component" value="Unassembled WGS sequence"/>
</dbReference>
<feature type="chain" id="PRO_5045995245" description="6-bladed beta-propeller" evidence="1">
    <location>
        <begin position="31"/>
        <end position="345"/>
    </location>
</feature>
<proteinExistence type="predicted"/>
<dbReference type="RefSeq" id="WP_235311404.1">
    <property type="nucleotide sequence ID" value="NZ_JAKGAS010000003.1"/>
</dbReference>
<keyword evidence="3" id="KW-1185">Reference proteome</keyword>
<comment type="caution">
    <text evidence="2">The sequence shown here is derived from an EMBL/GenBank/DDBJ whole genome shotgun (WGS) entry which is preliminary data.</text>
</comment>
<sequence>MSTHQTNTFPRLFLAIFSSVLISSNAFSHAHGPSHKNSLQNAEYKLSAKWSDLADGSHAVGNSHGEIDVAKSGDVYVSIMGEKGGVQIYSPQGEYKSNVPNAPKDLHGFVIHLDADGQEYIYAAQLDKKRIIKMHLNGVKVLDIDATQVIPTKFHNPNKDRNALSLTAADVDQDGNIYVVDGYSRDFIHKLNPKGEYIASFGGKDAPYNFNNCHKISIDPRFKPNRILCTDRNNARLVHMQLDGSLIGTFADDLRRPSAVDFYGDKIVVAEIKGRVSVLDKQGKVLVALGTNEVANEISTNKVSPEKWREGVFTSPHGITFDHQGNIYITEWNKWGRILRFDLTH</sequence>
<dbReference type="SUPFAM" id="SSF101898">
    <property type="entry name" value="NHL repeat"/>
    <property type="match status" value="1"/>
</dbReference>
<gene>
    <name evidence="2" type="ORF">L0668_07125</name>
</gene>
<evidence type="ECO:0000256" key="1">
    <source>
        <dbReference type="SAM" id="SignalP"/>
    </source>
</evidence>
<evidence type="ECO:0000313" key="3">
    <source>
        <dbReference type="Proteomes" id="UP001521137"/>
    </source>
</evidence>
<organism evidence="2 3">
    <name type="scientific">Paraglaciecola algarum</name>
    <dbReference type="NCBI Taxonomy" id="3050085"/>
    <lineage>
        <taxon>Bacteria</taxon>
        <taxon>Pseudomonadati</taxon>
        <taxon>Pseudomonadota</taxon>
        <taxon>Gammaproteobacteria</taxon>
        <taxon>Alteromonadales</taxon>
        <taxon>Alteromonadaceae</taxon>
        <taxon>Paraglaciecola</taxon>
    </lineage>
</organism>
<feature type="signal peptide" evidence="1">
    <location>
        <begin position="1"/>
        <end position="30"/>
    </location>
</feature>
<reference evidence="2 3" key="1">
    <citation type="submission" date="2022-01" db="EMBL/GenBank/DDBJ databases">
        <title>Paraglaciecola sp. G1-23.</title>
        <authorList>
            <person name="Jin M.S."/>
            <person name="Han D.M."/>
            <person name="Kim H.M."/>
            <person name="Jeon C.O."/>
        </authorList>
    </citation>
    <scope>NUCLEOTIDE SEQUENCE [LARGE SCALE GENOMIC DNA]</scope>
    <source>
        <strain evidence="2 3">G1-23</strain>
    </source>
</reference>
<name>A0ABS9D783_9ALTE</name>
<protein>
    <recommendedName>
        <fullName evidence="4">6-bladed beta-propeller</fullName>
    </recommendedName>
</protein>
<evidence type="ECO:0008006" key="4">
    <source>
        <dbReference type="Google" id="ProtNLM"/>
    </source>
</evidence>
<dbReference type="EMBL" id="JAKGAS010000003">
    <property type="protein sequence ID" value="MCF2947872.1"/>
    <property type="molecule type" value="Genomic_DNA"/>
</dbReference>
<dbReference type="PANTHER" id="PTHR24104:SF25">
    <property type="entry name" value="PROTEIN LIN-41"/>
    <property type="match status" value="1"/>
</dbReference>